<organism evidence="5 6">
    <name type="scientific">Pantoea piersonii</name>
    <dbReference type="NCBI Taxonomy" id="2364647"/>
    <lineage>
        <taxon>Bacteria</taxon>
        <taxon>Pseudomonadati</taxon>
        <taxon>Pseudomonadota</taxon>
        <taxon>Gammaproteobacteria</taxon>
        <taxon>Enterobacterales</taxon>
        <taxon>Erwiniaceae</taxon>
        <taxon>Pantoea</taxon>
    </lineage>
</organism>
<feature type="domain" description="Transcriptional regulator LacI/GalR-like sensor" evidence="4">
    <location>
        <begin position="101"/>
        <end position="234"/>
    </location>
</feature>
<keyword evidence="6" id="KW-1185">Reference proteome</keyword>
<dbReference type="Gene3D" id="3.40.50.2300">
    <property type="match status" value="2"/>
</dbReference>
<dbReference type="RefSeq" id="WP_269950158.1">
    <property type="nucleotide sequence ID" value="NZ_CP104758.1"/>
</dbReference>
<dbReference type="InterPro" id="IPR046335">
    <property type="entry name" value="LacI/GalR-like_sensor"/>
</dbReference>
<dbReference type="KEGG" id="kpie:N5580_07180"/>
<evidence type="ECO:0000313" key="5">
    <source>
        <dbReference type="EMBL" id="WBG92301.1"/>
    </source>
</evidence>
<dbReference type="Proteomes" id="UP001211544">
    <property type="component" value="Chromosome"/>
</dbReference>
<dbReference type="EMBL" id="CP104758">
    <property type="protein sequence ID" value="WBG92301.1"/>
    <property type="molecule type" value="Genomic_DNA"/>
</dbReference>
<keyword evidence="1" id="KW-0805">Transcription regulation</keyword>
<accession>A0AAJ5UAR4</accession>
<evidence type="ECO:0000259" key="4">
    <source>
        <dbReference type="Pfam" id="PF13377"/>
    </source>
</evidence>
<name>A0AAJ5UAR4_9GAMM</name>
<dbReference type="PANTHER" id="PTHR30146">
    <property type="entry name" value="LACI-RELATED TRANSCRIPTIONAL REPRESSOR"/>
    <property type="match status" value="1"/>
</dbReference>
<keyword evidence="2" id="KW-0238">DNA-binding</keyword>
<dbReference type="SUPFAM" id="SSF53822">
    <property type="entry name" value="Periplasmic binding protein-like I"/>
    <property type="match status" value="1"/>
</dbReference>
<gene>
    <name evidence="5" type="ORF">N5580_07180</name>
</gene>
<dbReference type="AlphaFoldDB" id="A0AAJ5UAR4"/>
<protein>
    <submittedName>
        <fullName evidence="5">Substrate-binding domain-containing protein</fullName>
    </submittedName>
</protein>
<dbReference type="GO" id="GO:0000976">
    <property type="term" value="F:transcription cis-regulatory region binding"/>
    <property type="evidence" value="ECO:0007669"/>
    <property type="project" value="TreeGrafter"/>
</dbReference>
<sequence>MYNNTCKTVGVLSTDFSHPQTAALLQEVNRQLNARGCAALLVDAAADDRARQLAPLLSAAIHLSGRFSAAFCAAAGQIPLIALDELNLDGFAAGAEMGQLLLAQGHQRFGYLQQATCADPARIDGFSSALAAAGKTVDQHLTAAGAGDDRDSGYQAMMHYLKRARAAERIQALFCDNDLLAFGALQAVRDFGQGAHVAVTGFGDSDEASASTWHLTTWAQPRALLVTEALNRLLLNRAEEDGAWRRGELRVRHSHQGKAVLGEMGQCGCAIRH</sequence>
<keyword evidence="3" id="KW-0804">Transcription</keyword>
<dbReference type="InterPro" id="IPR028082">
    <property type="entry name" value="Peripla_BP_I"/>
</dbReference>
<dbReference type="PANTHER" id="PTHR30146:SF109">
    <property type="entry name" value="HTH-TYPE TRANSCRIPTIONAL REGULATOR GALS"/>
    <property type="match status" value="1"/>
</dbReference>
<dbReference type="Pfam" id="PF13377">
    <property type="entry name" value="Peripla_BP_3"/>
    <property type="match status" value="1"/>
</dbReference>
<evidence type="ECO:0000313" key="6">
    <source>
        <dbReference type="Proteomes" id="UP001211544"/>
    </source>
</evidence>
<evidence type="ECO:0000256" key="2">
    <source>
        <dbReference type="ARBA" id="ARBA00023125"/>
    </source>
</evidence>
<evidence type="ECO:0000256" key="3">
    <source>
        <dbReference type="ARBA" id="ARBA00023163"/>
    </source>
</evidence>
<reference evidence="5 6" key="1">
    <citation type="journal article" date="2022" name="J Glob Antimicrob Resist">
        <title>First complete genome of a multidrug resistant strain of the novel human pathogen Kalamiella piersonii (GABEKP28) identified in human saliva.</title>
        <authorList>
            <person name="McDonagh F."/>
            <person name="Singh N.K."/>
            <person name="Venkateswaran K."/>
            <person name="Lonappan A.M."/>
            <person name="Hallahan B."/>
            <person name="Tuohy A."/>
            <person name="Burke L."/>
            <person name="Kovarova A."/>
            <person name="Miliotis G."/>
        </authorList>
    </citation>
    <scope>NUCLEOTIDE SEQUENCE [LARGE SCALE GENOMIC DNA]</scope>
    <source>
        <strain evidence="5 6">GABEKP28</strain>
    </source>
</reference>
<dbReference type="GO" id="GO:0003700">
    <property type="term" value="F:DNA-binding transcription factor activity"/>
    <property type="evidence" value="ECO:0007669"/>
    <property type="project" value="TreeGrafter"/>
</dbReference>
<evidence type="ECO:0000256" key="1">
    <source>
        <dbReference type="ARBA" id="ARBA00023015"/>
    </source>
</evidence>
<proteinExistence type="predicted"/>